<evidence type="ECO:0000313" key="10">
    <source>
        <dbReference type="Proteomes" id="UP000199158"/>
    </source>
</evidence>
<feature type="transmembrane region" description="Helical" evidence="7">
    <location>
        <begin position="58"/>
        <end position="78"/>
    </location>
</feature>
<evidence type="ECO:0000256" key="5">
    <source>
        <dbReference type="ARBA" id="ARBA00022989"/>
    </source>
</evidence>
<evidence type="ECO:0000313" key="9">
    <source>
        <dbReference type="EMBL" id="SEM76869.1"/>
    </source>
</evidence>
<comment type="subcellular location">
    <subcellularLocation>
        <location evidence="1">Cell membrane</location>
        <topology evidence="1">Multi-pass membrane protein</topology>
    </subcellularLocation>
</comment>
<accession>A0A1H8B3H6</accession>
<dbReference type="AlphaFoldDB" id="A0A1H8B3H6"/>
<evidence type="ECO:0000256" key="4">
    <source>
        <dbReference type="ARBA" id="ARBA00022692"/>
    </source>
</evidence>
<dbReference type="InterPro" id="IPR023090">
    <property type="entry name" value="UPF0702_alpha/beta_dom_sf"/>
</dbReference>
<evidence type="ECO:0000256" key="1">
    <source>
        <dbReference type="ARBA" id="ARBA00004651"/>
    </source>
</evidence>
<keyword evidence="3" id="KW-1003">Cell membrane</keyword>
<dbReference type="PANTHER" id="PTHR34582:SF7">
    <property type="entry name" value="UPF0702 TRANSMEMBRANE PROTEIN YDFS"/>
    <property type="match status" value="1"/>
</dbReference>
<dbReference type="STRING" id="474960.SAMN05216180_1668"/>
<dbReference type="Proteomes" id="UP000199158">
    <property type="component" value="Unassembled WGS sequence"/>
</dbReference>
<evidence type="ECO:0000256" key="6">
    <source>
        <dbReference type="ARBA" id="ARBA00023136"/>
    </source>
</evidence>
<evidence type="ECO:0000256" key="3">
    <source>
        <dbReference type="ARBA" id="ARBA00022475"/>
    </source>
</evidence>
<sequence>MEWLHVLLSSLGSIIALFILTKIMGNRQMSQLSMFDYINGITIGSIAAEMATSLEDDFIKPLTAMIVYALLSVLFSFATSKSIKLRRILTGETLVLFNEGKIYKSNLKKAKLDVTEFLTQCRNSGYFNLSDIQTAILEPNGKISFLPLAAKRPVTPGDMNLFPLQEKPVVNVILDGKVLQDNLKFTGNNMQWLKKQLEMQKISKIKDVFLATCDYENNLSVYIKIEKPMTRDMFE</sequence>
<evidence type="ECO:0000256" key="2">
    <source>
        <dbReference type="ARBA" id="ARBA00006448"/>
    </source>
</evidence>
<name>A0A1H8B3H6_9FIRM</name>
<dbReference type="EMBL" id="FOCG01000001">
    <property type="protein sequence ID" value="SEM76869.1"/>
    <property type="molecule type" value="Genomic_DNA"/>
</dbReference>
<comment type="similarity">
    <text evidence="2">Belongs to the UPF0702 family.</text>
</comment>
<dbReference type="InterPro" id="IPR007353">
    <property type="entry name" value="DUF421"/>
</dbReference>
<dbReference type="GO" id="GO:0005886">
    <property type="term" value="C:plasma membrane"/>
    <property type="evidence" value="ECO:0007669"/>
    <property type="project" value="UniProtKB-SubCell"/>
</dbReference>
<gene>
    <name evidence="9" type="ORF">SAMN05216180_1668</name>
</gene>
<feature type="domain" description="YetF C-terminal" evidence="8">
    <location>
        <begin position="81"/>
        <end position="213"/>
    </location>
</feature>
<dbReference type="PANTHER" id="PTHR34582">
    <property type="entry name" value="UPF0702 TRANSMEMBRANE PROTEIN YCAP"/>
    <property type="match status" value="1"/>
</dbReference>
<organism evidence="9 10">
    <name type="scientific">Hydrogenoanaerobacterium saccharovorans</name>
    <dbReference type="NCBI Taxonomy" id="474960"/>
    <lineage>
        <taxon>Bacteria</taxon>
        <taxon>Bacillati</taxon>
        <taxon>Bacillota</taxon>
        <taxon>Clostridia</taxon>
        <taxon>Eubacteriales</taxon>
        <taxon>Oscillospiraceae</taxon>
        <taxon>Hydrogenoanaerobacterium</taxon>
    </lineage>
</organism>
<keyword evidence="10" id="KW-1185">Reference proteome</keyword>
<dbReference type="Pfam" id="PF04239">
    <property type="entry name" value="DUF421"/>
    <property type="match status" value="1"/>
</dbReference>
<evidence type="ECO:0000259" key="8">
    <source>
        <dbReference type="Pfam" id="PF04239"/>
    </source>
</evidence>
<dbReference type="OrthoDB" id="9778331at2"/>
<proteinExistence type="inferred from homology"/>
<keyword evidence="5 7" id="KW-1133">Transmembrane helix</keyword>
<protein>
    <submittedName>
        <fullName evidence="9">Uncharacterized membrane protein YcaP, DUF421 family</fullName>
    </submittedName>
</protein>
<reference evidence="9 10" key="1">
    <citation type="submission" date="2016-10" db="EMBL/GenBank/DDBJ databases">
        <authorList>
            <person name="de Groot N.N."/>
        </authorList>
    </citation>
    <scope>NUCLEOTIDE SEQUENCE [LARGE SCALE GENOMIC DNA]</scope>
    <source>
        <strain evidence="9 10">CGMCC 1.5070</strain>
    </source>
</reference>
<keyword evidence="4 7" id="KW-0812">Transmembrane</keyword>
<dbReference type="RefSeq" id="WP_092753484.1">
    <property type="nucleotide sequence ID" value="NZ_FOCG01000001.1"/>
</dbReference>
<keyword evidence="6 7" id="KW-0472">Membrane</keyword>
<feature type="transmembrane region" description="Helical" evidence="7">
    <location>
        <begin position="6"/>
        <end position="23"/>
    </location>
</feature>
<dbReference type="Gene3D" id="3.30.240.20">
    <property type="entry name" value="bsu07140 like domains"/>
    <property type="match status" value="2"/>
</dbReference>
<evidence type="ECO:0000256" key="7">
    <source>
        <dbReference type="SAM" id="Phobius"/>
    </source>
</evidence>